<feature type="domain" description="Putative DnaT-like" evidence="1">
    <location>
        <begin position="3"/>
        <end position="160"/>
    </location>
</feature>
<dbReference type="Proteomes" id="UP000291623">
    <property type="component" value="Unassembled WGS sequence"/>
</dbReference>
<dbReference type="AlphaFoldDB" id="A0AAE8UB90"/>
<accession>A0AAE8UB90</accession>
<evidence type="ECO:0000313" key="2">
    <source>
        <dbReference type="EMBL" id="TCB86090.1"/>
    </source>
</evidence>
<dbReference type="Pfam" id="PF20557">
    <property type="entry name" value="DnaT_2"/>
    <property type="match status" value="1"/>
</dbReference>
<sequence length="160" mass="17393">MIDTNITSPNFNSYASEADLQKYASARDLMLLENLPAILLKAMDYLEGLSWYGIRASPSQPLCWPRLDIEFDGHPFPSDQIPRQVITAQCMLAVEAVDGELLGSSREAAVKTERVEGAVTMTYAVAEGEAFIPSYPAVDALLAALMGGRGFAINTFSERG</sequence>
<name>A0AAE8UB90_9ENTR</name>
<organism evidence="2 3">
    <name type="scientific">Enterobacter quasihormaechei</name>
    <dbReference type="NCBI Taxonomy" id="2529382"/>
    <lineage>
        <taxon>Bacteria</taxon>
        <taxon>Pseudomonadati</taxon>
        <taxon>Pseudomonadota</taxon>
        <taxon>Gammaproteobacteria</taxon>
        <taxon>Enterobacterales</taxon>
        <taxon>Enterobacteriaceae</taxon>
        <taxon>Enterobacter</taxon>
    </lineage>
</organism>
<comment type="caution">
    <text evidence="2">The sequence shown here is derived from an EMBL/GenBank/DDBJ whole genome shotgun (WGS) entry which is preliminary data.</text>
</comment>
<dbReference type="RefSeq" id="WP_131637090.1">
    <property type="nucleotide sequence ID" value="NZ_SJON01000009.1"/>
</dbReference>
<reference evidence="2 3" key="1">
    <citation type="submission" date="2019-02" db="EMBL/GenBank/DDBJ databases">
        <title>The draft genome of Enterobacter spp. strains.</title>
        <authorList>
            <person name="Wang C."/>
            <person name="Feng Y."/>
            <person name="Zong Z."/>
        </authorList>
    </citation>
    <scope>NUCLEOTIDE SEQUENCE [LARGE SCALE GENOMIC DNA]</scope>
    <source>
        <strain evidence="2 3">WCHEQ120003</strain>
    </source>
</reference>
<protein>
    <recommendedName>
        <fullName evidence="1">Putative DnaT-like domain-containing protein</fullName>
    </recommendedName>
</protein>
<evidence type="ECO:0000259" key="1">
    <source>
        <dbReference type="Pfam" id="PF20557"/>
    </source>
</evidence>
<dbReference type="EMBL" id="SJON01000009">
    <property type="protein sequence ID" value="TCB86090.1"/>
    <property type="molecule type" value="Genomic_DNA"/>
</dbReference>
<dbReference type="InterPro" id="IPR046787">
    <property type="entry name" value="DnaT_2"/>
</dbReference>
<gene>
    <name evidence="2" type="ORF">E0L16_13060</name>
</gene>
<proteinExistence type="predicted"/>
<dbReference type="GeneID" id="92385710"/>
<evidence type="ECO:0000313" key="3">
    <source>
        <dbReference type="Proteomes" id="UP000291623"/>
    </source>
</evidence>